<evidence type="ECO:0000313" key="2">
    <source>
        <dbReference type="EMBL" id="KAF2811519.1"/>
    </source>
</evidence>
<dbReference type="GO" id="GO:0005634">
    <property type="term" value="C:nucleus"/>
    <property type="evidence" value="ECO:0007669"/>
    <property type="project" value="TreeGrafter"/>
</dbReference>
<reference evidence="2 4" key="1">
    <citation type="journal article" date="2020" name="Stud. Mycol.">
        <title>101 Dothideomycetes genomes: a test case for predicting lifestyles and emergence of pathogens.</title>
        <authorList>
            <person name="Haridas S."/>
            <person name="Albert R."/>
            <person name="Binder M."/>
            <person name="Bloem J."/>
            <person name="Labutti K."/>
            <person name="Salamov A."/>
            <person name="Andreopoulos B."/>
            <person name="Baker S."/>
            <person name="Barry K."/>
            <person name="Bills G."/>
            <person name="Bluhm B."/>
            <person name="Cannon C."/>
            <person name="Castanera R."/>
            <person name="Culley D."/>
            <person name="Daum C."/>
            <person name="Ezra D."/>
            <person name="Gonzalez J."/>
            <person name="Henrissat B."/>
            <person name="Kuo A."/>
            <person name="Liang C."/>
            <person name="Lipzen A."/>
            <person name="Lutzoni F."/>
            <person name="Magnuson J."/>
            <person name="Mondo S."/>
            <person name="Nolan M."/>
            <person name="Ohm R."/>
            <person name="Pangilinan J."/>
            <person name="Park H.-J."/>
            <person name="Ramirez L."/>
            <person name="Alfaro M."/>
            <person name="Sun H."/>
            <person name="Tritt A."/>
            <person name="Yoshinaga Y."/>
            <person name="Zwiers L.-H."/>
            <person name="Turgeon B."/>
            <person name="Goodwin S."/>
            <person name="Spatafora J."/>
            <person name="Crous P."/>
            <person name="Grigoriev I."/>
        </authorList>
    </citation>
    <scope>NUCLEOTIDE SEQUENCE</scope>
    <source>
        <strain evidence="2 4">CBS 304.34</strain>
    </source>
</reference>
<proteinExistence type="predicted"/>
<keyword evidence="3" id="KW-1185">Reference proteome</keyword>
<dbReference type="Pfam" id="PF23305">
    <property type="entry name" value="DUF7082"/>
    <property type="match status" value="1"/>
</dbReference>
<name>A0A6A6YSN0_9PEZI</name>
<dbReference type="RefSeq" id="XP_033578483.1">
    <property type="nucleotide sequence ID" value="XM_033713955.1"/>
</dbReference>
<evidence type="ECO:0000313" key="4">
    <source>
        <dbReference type="RefSeq" id="XP_033578483.1"/>
    </source>
</evidence>
<organism evidence="2">
    <name type="scientific">Mytilinidion resinicola</name>
    <dbReference type="NCBI Taxonomy" id="574789"/>
    <lineage>
        <taxon>Eukaryota</taxon>
        <taxon>Fungi</taxon>
        <taxon>Dikarya</taxon>
        <taxon>Ascomycota</taxon>
        <taxon>Pezizomycotina</taxon>
        <taxon>Dothideomycetes</taxon>
        <taxon>Pleosporomycetidae</taxon>
        <taxon>Mytilinidiales</taxon>
        <taxon>Mytilinidiaceae</taxon>
        <taxon>Mytilinidion</taxon>
    </lineage>
</organism>
<gene>
    <name evidence="2 4" type="ORF">BDZ99DRAFT_276956</name>
</gene>
<sequence>MAKHWSQDELDARRRLVQFRRSQSGATITTSFGPVSPEHYLNSGCVSCILWEEKGGCYITSTDIFVLLEFLLGVRMSKEQKDRIRRNLENFKPTTISKSGDTEKFFNVIMKFPNPMPRILIIAIKVFPWEVLGHVLIKSISKYYASTLVSSGQEAGQ</sequence>
<accession>A0A6A6YSN0</accession>
<feature type="domain" description="DUF7082" evidence="1">
    <location>
        <begin position="1"/>
        <end position="139"/>
    </location>
</feature>
<dbReference type="GeneID" id="54454848"/>
<dbReference type="PANTHER" id="PTHR39463">
    <property type="entry name" value="MEDUSA"/>
    <property type="match status" value="1"/>
</dbReference>
<dbReference type="EMBL" id="MU003698">
    <property type="protein sequence ID" value="KAF2811519.1"/>
    <property type="molecule type" value="Genomic_DNA"/>
</dbReference>
<dbReference type="AlphaFoldDB" id="A0A6A6YSN0"/>
<protein>
    <recommendedName>
        <fullName evidence="1">DUF7082 domain-containing protein</fullName>
    </recommendedName>
</protein>
<reference evidence="4" key="3">
    <citation type="submission" date="2025-04" db="UniProtKB">
        <authorList>
            <consortium name="RefSeq"/>
        </authorList>
    </citation>
    <scope>IDENTIFICATION</scope>
    <source>
        <strain evidence="4">CBS 304.34</strain>
    </source>
</reference>
<dbReference type="InterPro" id="IPR055509">
    <property type="entry name" value="DUF7082"/>
</dbReference>
<dbReference type="Proteomes" id="UP000504636">
    <property type="component" value="Unplaced"/>
</dbReference>
<dbReference type="PANTHER" id="PTHR39463:SF1">
    <property type="entry name" value="MEDUSA"/>
    <property type="match status" value="1"/>
</dbReference>
<evidence type="ECO:0000259" key="1">
    <source>
        <dbReference type="Pfam" id="PF23305"/>
    </source>
</evidence>
<evidence type="ECO:0000313" key="3">
    <source>
        <dbReference type="Proteomes" id="UP000504636"/>
    </source>
</evidence>
<reference evidence="4" key="2">
    <citation type="submission" date="2020-04" db="EMBL/GenBank/DDBJ databases">
        <authorList>
            <consortium name="NCBI Genome Project"/>
        </authorList>
    </citation>
    <scope>NUCLEOTIDE SEQUENCE</scope>
    <source>
        <strain evidence="4">CBS 304.34</strain>
    </source>
</reference>
<dbReference type="OrthoDB" id="1751210at2759"/>